<dbReference type="NCBIfam" id="TIGR00113">
    <property type="entry name" value="queA"/>
    <property type="match status" value="1"/>
</dbReference>
<dbReference type="Pfam" id="PF02547">
    <property type="entry name" value="Queuosine_synth"/>
    <property type="match status" value="1"/>
</dbReference>
<dbReference type="NCBIfam" id="NF001140">
    <property type="entry name" value="PRK00147.1"/>
    <property type="match status" value="1"/>
</dbReference>
<dbReference type="EC" id="2.4.99.17" evidence="5"/>
<protein>
    <recommendedName>
        <fullName evidence="5">S-adenosylmethionine:tRNA ribosyltransferase-isomerase</fullName>
        <ecNumber evidence="5">2.4.99.17</ecNumber>
    </recommendedName>
    <alternativeName>
        <fullName evidence="5">Queuosine biosynthesis protein QueA</fullName>
    </alternativeName>
</protein>
<dbReference type="InterPro" id="IPR042118">
    <property type="entry name" value="QueA_dom1"/>
</dbReference>
<dbReference type="Gene3D" id="2.40.10.240">
    <property type="entry name" value="QueA-like"/>
    <property type="match status" value="1"/>
</dbReference>
<comment type="similarity">
    <text evidence="5">Belongs to the QueA family.</text>
</comment>
<dbReference type="HAMAP" id="MF_00113">
    <property type="entry name" value="QueA"/>
    <property type="match status" value="1"/>
</dbReference>
<keyword evidence="7" id="KW-1185">Reference proteome</keyword>
<proteinExistence type="inferred from homology"/>
<dbReference type="EMBL" id="JAUSVV010000009">
    <property type="protein sequence ID" value="MDQ0443965.1"/>
    <property type="molecule type" value="Genomic_DNA"/>
</dbReference>
<evidence type="ECO:0000256" key="5">
    <source>
        <dbReference type="HAMAP-Rule" id="MF_00113"/>
    </source>
</evidence>
<accession>A0ABU0HQH5</accession>
<dbReference type="Gene3D" id="3.40.1780.10">
    <property type="entry name" value="QueA-like"/>
    <property type="match status" value="2"/>
</dbReference>
<evidence type="ECO:0000256" key="1">
    <source>
        <dbReference type="ARBA" id="ARBA00022490"/>
    </source>
</evidence>
<sequence>MRVDLFDFDLPEASIALRPAEPRDASRLLVVAPGSQPADRVIRDLPGLLRRGDTLVFNDTRVIPARLRGIRTRPGAPGQRTEVMLHLREAPDRWRAFARPAKRLSPGDVITFGDAPDGVPCEASFLRASVVEKGEAGEVILSFDVAGPVLDERIAALGELPLPPYIAGKRPADARDASDYQTVYARDPGAVAAPTAGLHFSAELLAAIDAAGIGRHHLTLHVGAGTFLPVKADDTEGHRMHSEVGHLDSATAEALNAVRDAGGRIVAVGTTAMRLLESAAGEDGWIAPFSGPTDIFITPGYRFRAVDALVTNFHLPRSTLFMLVSAFSGLDTMRAAYAHAIATGYRFYSYGDASLLFPAAPGDAP</sequence>
<dbReference type="SUPFAM" id="SSF111337">
    <property type="entry name" value="QueA-like"/>
    <property type="match status" value="1"/>
</dbReference>
<dbReference type="GO" id="GO:0051075">
    <property type="term" value="F:S-adenosylmethionine:tRNA ribosyltransferase-isomerase activity"/>
    <property type="evidence" value="ECO:0007669"/>
    <property type="project" value="UniProtKB-EC"/>
</dbReference>
<keyword evidence="4 5" id="KW-0671">Queuosine biosynthesis</keyword>
<evidence type="ECO:0000256" key="2">
    <source>
        <dbReference type="ARBA" id="ARBA00022679"/>
    </source>
</evidence>
<evidence type="ECO:0000256" key="3">
    <source>
        <dbReference type="ARBA" id="ARBA00022691"/>
    </source>
</evidence>
<reference evidence="6 7" key="1">
    <citation type="submission" date="2023-07" db="EMBL/GenBank/DDBJ databases">
        <title>Genomic Encyclopedia of Type Strains, Phase IV (KMG-IV): sequencing the most valuable type-strain genomes for metagenomic binning, comparative biology and taxonomic classification.</title>
        <authorList>
            <person name="Goeker M."/>
        </authorList>
    </citation>
    <scope>NUCLEOTIDE SEQUENCE [LARGE SCALE GENOMIC DNA]</scope>
    <source>
        <strain evidence="6 7">DSM 19562</strain>
    </source>
</reference>
<comment type="subunit">
    <text evidence="5">Monomer.</text>
</comment>
<name>A0ABU0HQH5_9HYPH</name>
<evidence type="ECO:0000256" key="4">
    <source>
        <dbReference type="ARBA" id="ARBA00022785"/>
    </source>
</evidence>
<comment type="pathway">
    <text evidence="5">tRNA modification; tRNA-queuosine biosynthesis.</text>
</comment>
<keyword evidence="3 5" id="KW-0949">S-adenosyl-L-methionine</keyword>
<dbReference type="PANTHER" id="PTHR30307">
    <property type="entry name" value="S-ADENOSYLMETHIONINE:TRNA RIBOSYLTRANSFERASE-ISOMERASE"/>
    <property type="match status" value="1"/>
</dbReference>
<evidence type="ECO:0000313" key="6">
    <source>
        <dbReference type="EMBL" id="MDQ0443965.1"/>
    </source>
</evidence>
<dbReference type="RefSeq" id="WP_238249323.1">
    <property type="nucleotide sequence ID" value="NZ_BPQX01000028.1"/>
</dbReference>
<dbReference type="InterPro" id="IPR036100">
    <property type="entry name" value="QueA_sf"/>
</dbReference>
<organism evidence="6 7">
    <name type="scientific">Methylobacterium persicinum</name>
    <dbReference type="NCBI Taxonomy" id="374426"/>
    <lineage>
        <taxon>Bacteria</taxon>
        <taxon>Pseudomonadati</taxon>
        <taxon>Pseudomonadota</taxon>
        <taxon>Alphaproteobacteria</taxon>
        <taxon>Hyphomicrobiales</taxon>
        <taxon>Methylobacteriaceae</taxon>
        <taxon>Methylobacterium</taxon>
    </lineage>
</organism>
<keyword evidence="2 5" id="KW-0808">Transferase</keyword>
<comment type="subcellular location">
    <subcellularLocation>
        <location evidence="5">Cytoplasm</location>
    </subcellularLocation>
</comment>
<comment type="catalytic activity">
    <reaction evidence="5">
        <text>7-aminomethyl-7-carbaguanosine(34) in tRNA + S-adenosyl-L-methionine = epoxyqueuosine(34) in tRNA + adenine + L-methionine + 2 H(+)</text>
        <dbReference type="Rhea" id="RHEA:32155"/>
        <dbReference type="Rhea" id="RHEA-COMP:10342"/>
        <dbReference type="Rhea" id="RHEA-COMP:18582"/>
        <dbReference type="ChEBI" id="CHEBI:15378"/>
        <dbReference type="ChEBI" id="CHEBI:16708"/>
        <dbReference type="ChEBI" id="CHEBI:57844"/>
        <dbReference type="ChEBI" id="CHEBI:59789"/>
        <dbReference type="ChEBI" id="CHEBI:82833"/>
        <dbReference type="ChEBI" id="CHEBI:194443"/>
        <dbReference type="EC" id="2.4.99.17"/>
    </reaction>
</comment>
<dbReference type="InterPro" id="IPR042119">
    <property type="entry name" value="QueA_dom2"/>
</dbReference>
<dbReference type="Proteomes" id="UP001236369">
    <property type="component" value="Unassembled WGS sequence"/>
</dbReference>
<keyword evidence="1 5" id="KW-0963">Cytoplasm</keyword>
<comment type="caution">
    <text evidence="6">The sequence shown here is derived from an EMBL/GenBank/DDBJ whole genome shotgun (WGS) entry which is preliminary data.</text>
</comment>
<dbReference type="PANTHER" id="PTHR30307:SF0">
    <property type="entry name" value="S-ADENOSYLMETHIONINE:TRNA RIBOSYLTRANSFERASE-ISOMERASE"/>
    <property type="match status" value="1"/>
</dbReference>
<gene>
    <name evidence="5" type="primary">queA</name>
    <name evidence="6" type="ORF">QO016_003473</name>
</gene>
<keyword evidence="6" id="KW-0328">Glycosyltransferase</keyword>
<dbReference type="InterPro" id="IPR003699">
    <property type="entry name" value="QueA"/>
</dbReference>
<comment type="function">
    <text evidence="5">Transfers and isomerizes the ribose moiety from AdoMet to the 7-aminomethyl group of 7-deazaguanine (preQ1-tRNA) to give epoxyqueuosine (oQ-tRNA).</text>
</comment>
<evidence type="ECO:0000313" key="7">
    <source>
        <dbReference type="Proteomes" id="UP001236369"/>
    </source>
</evidence>